<evidence type="ECO:0000313" key="3">
    <source>
        <dbReference type="Proteomes" id="UP000667802"/>
    </source>
</evidence>
<dbReference type="RefSeq" id="WP_208344067.1">
    <property type="nucleotide sequence ID" value="NZ_CAWQFN010000474.1"/>
</dbReference>
<keyword evidence="3" id="KW-1185">Reference proteome</keyword>
<evidence type="ECO:0000313" key="2">
    <source>
        <dbReference type="EMBL" id="MDR9893236.1"/>
    </source>
</evidence>
<dbReference type="InterPro" id="IPR025309">
    <property type="entry name" value="KTSC_dom"/>
</dbReference>
<protein>
    <submittedName>
        <fullName evidence="2">KTSC domain-containing protein</fullName>
    </submittedName>
</protein>
<sequence>MELTPVQSSMLKAIGYDEATQTLLVVFVTGSKFQYFDVPKDVYKELMASASKGTFMHNCIINCYNYAAE</sequence>
<name>A0AAP5I206_9CYAN</name>
<gene>
    <name evidence="2" type="ORF">G7B40_001375</name>
</gene>
<organism evidence="2 3">
    <name type="scientific">Aetokthonos hydrillicola Thurmond2011</name>
    <dbReference type="NCBI Taxonomy" id="2712845"/>
    <lineage>
        <taxon>Bacteria</taxon>
        <taxon>Bacillati</taxon>
        <taxon>Cyanobacteriota</taxon>
        <taxon>Cyanophyceae</taxon>
        <taxon>Nostocales</taxon>
        <taxon>Hapalosiphonaceae</taxon>
        <taxon>Aetokthonos</taxon>
    </lineage>
</organism>
<dbReference type="AlphaFoldDB" id="A0AAP5I206"/>
<dbReference type="Proteomes" id="UP000667802">
    <property type="component" value="Unassembled WGS sequence"/>
</dbReference>
<reference evidence="3" key="1">
    <citation type="journal article" date="2021" name="Science">
        <title>Hunting the eagle killer: A cyanobacterial neurotoxin causes vacuolar myelinopathy.</title>
        <authorList>
            <person name="Breinlinger S."/>
            <person name="Phillips T.J."/>
            <person name="Haram B.N."/>
            <person name="Mares J."/>
            <person name="Martinez Yerena J.A."/>
            <person name="Hrouzek P."/>
            <person name="Sobotka R."/>
            <person name="Henderson W.M."/>
            <person name="Schmieder P."/>
            <person name="Williams S.M."/>
            <person name="Lauderdale J.D."/>
            <person name="Wilde H.D."/>
            <person name="Gerrin W."/>
            <person name="Kust A."/>
            <person name="Washington J.W."/>
            <person name="Wagner C."/>
            <person name="Geier B."/>
            <person name="Liebeke M."/>
            <person name="Enke H."/>
            <person name="Niedermeyer T.H.J."/>
            <person name="Wilde S.B."/>
        </authorList>
    </citation>
    <scope>NUCLEOTIDE SEQUENCE [LARGE SCALE GENOMIC DNA]</scope>
    <source>
        <strain evidence="3">Thurmond2011</strain>
    </source>
</reference>
<evidence type="ECO:0000259" key="1">
    <source>
        <dbReference type="Pfam" id="PF13619"/>
    </source>
</evidence>
<feature type="domain" description="KTSC" evidence="1">
    <location>
        <begin position="7"/>
        <end position="64"/>
    </location>
</feature>
<proteinExistence type="predicted"/>
<dbReference type="EMBL" id="JAALHA020000001">
    <property type="protein sequence ID" value="MDR9893236.1"/>
    <property type="molecule type" value="Genomic_DNA"/>
</dbReference>
<dbReference type="Pfam" id="PF13619">
    <property type="entry name" value="KTSC"/>
    <property type="match status" value="1"/>
</dbReference>
<comment type="caution">
    <text evidence="2">The sequence shown here is derived from an EMBL/GenBank/DDBJ whole genome shotgun (WGS) entry which is preliminary data.</text>
</comment>
<accession>A0AAP5I206</accession>